<comment type="caution">
    <text evidence="2">The sequence shown here is derived from an EMBL/GenBank/DDBJ whole genome shotgun (WGS) entry which is preliminary data.</text>
</comment>
<reference evidence="2 3" key="1">
    <citation type="submission" date="2018-01" db="EMBL/GenBank/DDBJ databases">
        <title>Whole genome sequencing of Histamine producing bacteria.</title>
        <authorList>
            <person name="Butler K."/>
        </authorList>
    </citation>
    <scope>NUCLEOTIDE SEQUENCE [LARGE SCALE GENOMIC DNA]</scope>
    <source>
        <strain evidence="2 3">DSM 100436</strain>
    </source>
</reference>
<evidence type="ECO:0000313" key="3">
    <source>
        <dbReference type="Proteomes" id="UP000241771"/>
    </source>
</evidence>
<feature type="transmembrane region" description="Helical" evidence="1">
    <location>
        <begin position="52"/>
        <end position="73"/>
    </location>
</feature>
<dbReference type="Proteomes" id="UP000241771">
    <property type="component" value="Unassembled WGS sequence"/>
</dbReference>
<accession>A0A2T3NYT4</accession>
<feature type="transmembrane region" description="Helical" evidence="1">
    <location>
        <begin position="21"/>
        <end position="40"/>
    </location>
</feature>
<evidence type="ECO:0000313" key="2">
    <source>
        <dbReference type="EMBL" id="PSW21431.1"/>
    </source>
</evidence>
<gene>
    <name evidence="2" type="ORF">C9I98_05725</name>
</gene>
<sequence>MEQRVTTTNNPVNWGKLTTPLTYLAVLGFCYLSWPIISGLKSSQIQPIASTVATFAGILFGFVMASMTLLASAKDNTLVRNTQRTGYLPKLVARLHKTMGWLLAVCITFIITMFLPDSLSFTVGEGETTLKYTYSSVLVQLGVFILILAFKEFFHTWQQFKRFTSLM</sequence>
<keyword evidence="1" id="KW-1133">Transmembrane helix</keyword>
<dbReference type="RefSeq" id="WP_036821532.1">
    <property type="nucleotide sequence ID" value="NZ_JGVO01000340.1"/>
</dbReference>
<proteinExistence type="predicted"/>
<dbReference type="EMBL" id="PYMA01000002">
    <property type="protein sequence ID" value="PSW21431.1"/>
    <property type="molecule type" value="Genomic_DNA"/>
</dbReference>
<dbReference type="OrthoDB" id="7068851at2"/>
<dbReference type="AlphaFoldDB" id="A0A2T3NYT4"/>
<feature type="transmembrane region" description="Helical" evidence="1">
    <location>
        <begin position="134"/>
        <end position="154"/>
    </location>
</feature>
<keyword evidence="3" id="KW-1185">Reference proteome</keyword>
<feature type="transmembrane region" description="Helical" evidence="1">
    <location>
        <begin position="94"/>
        <end position="114"/>
    </location>
</feature>
<keyword evidence="1" id="KW-0472">Membrane</keyword>
<evidence type="ECO:0000256" key="1">
    <source>
        <dbReference type="SAM" id="Phobius"/>
    </source>
</evidence>
<name>A0A2T3NYT4_9GAMM</name>
<protein>
    <submittedName>
        <fullName evidence="2">Uncharacterized protein</fullName>
    </submittedName>
</protein>
<organism evidence="2 3">
    <name type="scientific">Photobacterium sanctipauli</name>
    <dbReference type="NCBI Taxonomy" id="1342794"/>
    <lineage>
        <taxon>Bacteria</taxon>
        <taxon>Pseudomonadati</taxon>
        <taxon>Pseudomonadota</taxon>
        <taxon>Gammaproteobacteria</taxon>
        <taxon>Vibrionales</taxon>
        <taxon>Vibrionaceae</taxon>
        <taxon>Photobacterium</taxon>
    </lineage>
</organism>
<keyword evidence="1" id="KW-0812">Transmembrane</keyword>